<evidence type="ECO:0000256" key="5">
    <source>
        <dbReference type="ARBA" id="ARBA00022737"/>
    </source>
</evidence>
<dbReference type="SUPFAM" id="SSF52058">
    <property type="entry name" value="L domain-like"/>
    <property type="match status" value="1"/>
</dbReference>
<name>A0ABD3B5L6_9GENT</name>
<dbReference type="InterPro" id="IPR032675">
    <property type="entry name" value="LRR_dom_sf"/>
</dbReference>
<sequence length="416" mass="45288">MKSSTLLLQTSVQTSHLHSHINLQESRFFISTMSKLLENNILIPKSFFLLILVCFSLIISSTKSVTFSSDTAALQAFKSSIKPSSIQPYSCLGSWNFTAADPCSIPRIYFTCGLLCNGGRVTQLTLDSAGYTGTLTPLVSNLSQLITLDLAGNKFYGPIPPLYLLTNLQTLILRFNSFSGAVPPSLTTLKSLESLDLSHNDLSGSLPDSLSELGSLRRLDFSFNKLAGSLPKLPVNLIELAIKANSLSGSLYNSSFDGLTQLEVVELSENSFAGTIDSWFFLLPALQQVDLANNSFTRVDVWKPINVNSDLVAVDLGFNKIEGYMPVNLVAYPVLSSLTLRYNRLRGPIPWEYSKKESLKRLFLDGNFLSGSPPAGFFSGATSISGSLGDNCLQDCPASSQLCFKSQKPSSICQHV</sequence>
<evidence type="ECO:0000256" key="4">
    <source>
        <dbReference type="ARBA" id="ARBA00022729"/>
    </source>
</evidence>
<keyword evidence="6" id="KW-1133">Transmembrane helix</keyword>
<dbReference type="PROSITE" id="PS51450">
    <property type="entry name" value="LRR"/>
    <property type="match status" value="1"/>
</dbReference>
<comment type="subcellular location">
    <subcellularLocation>
        <location evidence="1">Membrane</location>
    </subcellularLocation>
</comment>
<accession>A0ABD3B5L6</accession>
<keyword evidence="10" id="KW-1185">Reference proteome</keyword>
<dbReference type="PRINTS" id="PR00019">
    <property type="entry name" value="LEURICHRPT"/>
</dbReference>
<evidence type="ECO:0000256" key="6">
    <source>
        <dbReference type="ARBA" id="ARBA00022989"/>
    </source>
</evidence>
<dbReference type="InterPro" id="IPR053213">
    <property type="entry name" value="RLP29"/>
</dbReference>
<dbReference type="PANTHER" id="PTHR48009:SF9">
    <property type="entry name" value="LRR RECEPTOR-LIKE SERINE_THREONINE-PROTEIN KINASE GSO1"/>
    <property type="match status" value="1"/>
</dbReference>
<dbReference type="SMART" id="SM00369">
    <property type="entry name" value="LRR_TYP"/>
    <property type="match status" value="4"/>
</dbReference>
<evidence type="ECO:0000256" key="7">
    <source>
        <dbReference type="ARBA" id="ARBA00023136"/>
    </source>
</evidence>
<gene>
    <name evidence="9" type="ORF">ACH5RR_002213</name>
</gene>
<dbReference type="EMBL" id="JBJUIK010000001">
    <property type="protein sequence ID" value="KAL3538847.1"/>
    <property type="molecule type" value="Genomic_DNA"/>
</dbReference>
<keyword evidence="2" id="KW-0433">Leucine-rich repeat</keyword>
<keyword evidence="7" id="KW-0472">Membrane</keyword>
<keyword evidence="5" id="KW-0677">Repeat</keyword>
<feature type="domain" description="Leucine-rich repeat-containing N-terminal plant-type" evidence="8">
    <location>
        <begin position="68"/>
        <end position="104"/>
    </location>
</feature>
<evidence type="ECO:0000256" key="2">
    <source>
        <dbReference type="ARBA" id="ARBA00022614"/>
    </source>
</evidence>
<evidence type="ECO:0000259" key="8">
    <source>
        <dbReference type="Pfam" id="PF08263"/>
    </source>
</evidence>
<dbReference type="GO" id="GO:0051707">
    <property type="term" value="P:response to other organism"/>
    <property type="evidence" value="ECO:0007669"/>
    <property type="project" value="UniProtKB-ARBA"/>
</dbReference>
<dbReference type="AlphaFoldDB" id="A0ABD3B5L6"/>
<dbReference type="GO" id="GO:0016020">
    <property type="term" value="C:membrane"/>
    <property type="evidence" value="ECO:0007669"/>
    <property type="project" value="UniProtKB-SubCell"/>
</dbReference>
<dbReference type="GO" id="GO:0006952">
    <property type="term" value="P:defense response"/>
    <property type="evidence" value="ECO:0007669"/>
    <property type="project" value="UniProtKB-ARBA"/>
</dbReference>
<dbReference type="Pfam" id="PF13855">
    <property type="entry name" value="LRR_8"/>
    <property type="match status" value="1"/>
</dbReference>
<dbReference type="InterPro" id="IPR001611">
    <property type="entry name" value="Leu-rich_rpt"/>
</dbReference>
<dbReference type="Pfam" id="PF00560">
    <property type="entry name" value="LRR_1"/>
    <property type="match status" value="1"/>
</dbReference>
<dbReference type="FunFam" id="3.80.10.10:FF:000400">
    <property type="entry name" value="Nuclear pore complex protein NUP107"/>
    <property type="match status" value="1"/>
</dbReference>
<dbReference type="Proteomes" id="UP001630127">
    <property type="component" value="Unassembled WGS sequence"/>
</dbReference>
<dbReference type="PANTHER" id="PTHR48009">
    <property type="entry name" value="LEUCINE-RICH REPEAT (LRR) FAMILY PROTEIN"/>
    <property type="match status" value="1"/>
</dbReference>
<evidence type="ECO:0000256" key="1">
    <source>
        <dbReference type="ARBA" id="ARBA00004370"/>
    </source>
</evidence>
<evidence type="ECO:0000313" key="10">
    <source>
        <dbReference type="Proteomes" id="UP001630127"/>
    </source>
</evidence>
<comment type="caution">
    <text evidence="9">The sequence shown here is derived from an EMBL/GenBank/DDBJ whole genome shotgun (WGS) entry which is preliminary data.</text>
</comment>
<dbReference type="Gene3D" id="3.80.10.10">
    <property type="entry name" value="Ribonuclease Inhibitor"/>
    <property type="match status" value="2"/>
</dbReference>
<dbReference type="InterPro" id="IPR013210">
    <property type="entry name" value="LRR_N_plant-typ"/>
</dbReference>
<dbReference type="Pfam" id="PF08263">
    <property type="entry name" value="LRRNT_2"/>
    <property type="match status" value="1"/>
</dbReference>
<organism evidence="9 10">
    <name type="scientific">Cinchona calisaya</name>
    <dbReference type="NCBI Taxonomy" id="153742"/>
    <lineage>
        <taxon>Eukaryota</taxon>
        <taxon>Viridiplantae</taxon>
        <taxon>Streptophyta</taxon>
        <taxon>Embryophyta</taxon>
        <taxon>Tracheophyta</taxon>
        <taxon>Spermatophyta</taxon>
        <taxon>Magnoliopsida</taxon>
        <taxon>eudicotyledons</taxon>
        <taxon>Gunneridae</taxon>
        <taxon>Pentapetalae</taxon>
        <taxon>asterids</taxon>
        <taxon>lamiids</taxon>
        <taxon>Gentianales</taxon>
        <taxon>Rubiaceae</taxon>
        <taxon>Cinchonoideae</taxon>
        <taxon>Cinchoneae</taxon>
        <taxon>Cinchona</taxon>
    </lineage>
</organism>
<dbReference type="InterPro" id="IPR003591">
    <property type="entry name" value="Leu-rich_rpt_typical-subtyp"/>
</dbReference>
<keyword evidence="3" id="KW-0812">Transmembrane</keyword>
<keyword evidence="4" id="KW-0732">Signal</keyword>
<evidence type="ECO:0000256" key="3">
    <source>
        <dbReference type="ARBA" id="ARBA00022692"/>
    </source>
</evidence>
<evidence type="ECO:0000313" key="9">
    <source>
        <dbReference type="EMBL" id="KAL3538847.1"/>
    </source>
</evidence>
<protein>
    <recommendedName>
        <fullName evidence="8">Leucine-rich repeat-containing N-terminal plant-type domain-containing protein</fullName>
    </recommendedName>
</protein>
<reference evidence="9 10" key="1">
    <citation type="submission" date="2024-11" db="EMBL/GenBank/DDBJ databases">
        <title>A near-complete genome assembly of Cinchona calisaya.</title>
        <authorList>
            <person name="Lian D.C."/>
            <person name="Zhao X.W."/>
            <person name="Wei L."/>
        </authorList>
    </citation>
    <scope>NUCLEOTIDE SEQUENCE [LARGE SCALE GENOMIC DNA]</scope>
    <source>
        <tissue evidence="9">Nenye</tissue>
    </source>
</reference>
<proteinExistence type="predicted"/>